<dbReference type="CDD" id="cd00616">
    <property type="entry name" value="AHBA_syn"/>
    <property type="match status" value="1"/>
</dbReference>
<reference evidence="6 7" key="1">
    <citation type="submission" date="2019-08" db="EMBL/GenBank/DDBJ databases">
        <title>Actinomadura sp. nov. CYP1-5 isolated from mountain soil.</title>
        <authorList>
            <person name="Songsumanus A."/>
            <person name="Kuncharoen N."/>
            <person name="Kudo T."/>
            <person name="Yuki M."/>
            <person name="Igarashi Y."/>
            <person name="Tanasupawat S."/>
        </authorList>
    </citation>
    <scope>NUCLEOTIDE SEQUENCE [LARGE SCALE GENOMIC DNA]</scope>
    <source>
        <strain evidence="6 7">GKU157</strain>
    </source>
</reference>
<dbReference type="SUPFAM" id="SSF53383">
    <property type="entry name" value="PLP-dependent transferases"/>
    <property type="match status" value="1"/>
</dbReference>
<protein>
    <submittedName>
        <fullName evidence="6">Aminotransferase class I/II-fold pyridoxal phosphate-dependent enzyme</fullName>
    </submittedName>
</protein>
<dbReference type="InterPro" id="IPR015421">
    <property type="entry name" value="PyrdxlP-dep_Trfase_major"/>
</dbReference>
<dbReference type="RefSeq" id="WP_148348668.1">
    <property type="nucleotide sequence ID" value="NZ_JBHSBF010000003.1"/>
</dbReference>
<keyword evidence="7" id="KW-1185">Reference proteome</keyword>
<comment type="similarity">
    <text evidence="2 5">Belongs to the DegT/DnrJ/EryC1 family.</text>
</comment>
<dbReference type="Proteomes" id="UP000322634">
    <property type="component" value="Unassembled WGS sequence"/>
</dbReference>
<evidence type="ECO:0000313" key="7">
    <source>
        <dbReference type="Proteomes" id="UP000322634"/>
    </source>
</evidence>
<dbReference type="EMBL" id="VSFF01000002">
    <property type="protein sequence ID" value="TYC17525.1"/>
    <property type="molecule type" value="Genomic_DNA"/>
</dbReference>
<feature type="active site" description="Proton acceptor" evidence="3">
    <location>
        <position position="203"/>
    </location>
</feature>
<dbReference type="InterPro" id="IPR015422">
    <property type="entry name" value="PyrdxlP-dep_Trfase_small"/>
</dbReference>
<dbReference type="Pfam" id="PF01041">
    <property type="entry name" value="DegT_DnrJ_EryC1"/>
    <property type="match status" value="1"/>
</dbReference>
<keyword evidence="1 4" id="KW-0663">Pyridoxal phosphate</keyword>
<dbReference type="OrthoDB" id="9804264at2"/>
<evidence type="ECO:0000256" key="5">
    <source>
        <dbReference type="RuleBase" id="RU004508"/>
    </source>
</evidence>
<gene>
    <name evidence="6" type="ORF">FXF65_05895</name>
</gene>
<evidence type="ECO:0000256" key="4">
    <source>
        <dbReference type="PIRSR" id="PIRSR000390-2"/>
    </source>
</evidence>
<evidence type="ECO:0000256" key="1">
    <source>
        <dbReference type="ARBA" id="ARBA00022898"/>
    </source>
</evidence>
<accession>A0A5D0UIT8</accession>
<dbReference type="GO" id="GO:0008483">
    <property type="term" value="F:transaminase activity"/>
    <property type="evidence" value="ECO:0007669"/>
    <property type="project" value="UniProtKB-KW"/>
</dbReference>
<dbReference type="InterPro" id="IPR015424">
    <property type="entry name" value="PyrdxlP-dep_Trfase"/>
</dbReference>
<dbReference type="PIRSF" id="PIRSF000390">
    <property type="entry name" value="PLP_StrS"/>
    <property type="match status" value="1"/>
</dbReference>
<evidence type="ECO:0000256" key="3">
    <source>
        <dbReference type="PIRSR" id="PIRSR000390-1"/>
    </source>
</evidence>
<keyword evidence="6" id="KW-0032">Aminotransferase</keyword>
<keyword evidence="6" id="KW-0808">Transferase</keyword>
<name>A0A5D0UIT8_9ACTN</name>
<proteinExistence type="inferred from homology"/>
<evidence type="ECO:0000256" key="2">
    <source>
        <dbReference type="ARBA" id="ARBA00037999"/>
    </source>
</evidence>
<sequence length="409" mass="43747">MPTAKSDVSELAIFGGPPAFDTPLVTGRPSLPARDEALRRIAASLDGRHWTNGGPLVAELERRFAELTEVRHCLAVANGTVAIEVLARALGLSGEVIVPSFTYVATAHALQWHGITPVFCDIDAATGNLDPARVRALITPRTSAVMGVHLWGRPCDVPALDEIAAEHGIPLLFDAAHAAGCRFRGRPVGALGRAATFSFHPTKAVNSFEGGAIVTDDDDLADRIRAMRNFGNDAAGTVRGVGVNARMNEICAAMAITSLAHLDEVMDANRRNHVRYREALADVPGLTVRVPGPGELNNLQYAVVELDEGSRDPGDPGGPPRDDLLAALRAENVLAQTYFHPGCHRLAPYRDRPETHAPAPLPRTESLGRRVLVMPTGTAVRPADVDRVCDVLRLAVRAGRRLTAARADH</sequence>
<dbReference type="GO" id="GO:0030170">
    <property type="term" value="F:pyridoxal phosphate binding"/>
    <property type="evidence" value="ECO:0007669"/>
    <property type="project" value="TreeGrafter"/>
</dbReference>
<comment type="caution">
    <text evidence="6">The sequence shown here is derived from an EMBL/GenBank/DDBJ whole genome shotgun (WGS) entry which is preliminary data.</text>
</comment>
<organism evidence="6 7">
    <name type="scientific">Actinomadura syzygii</name>
    <dbReference type="NCBI Taxonomy" id="1427538"/>
    <lineage>
        <taxon>Bacteria</taxon>
        <taxon>Bacillati</taxon>
        <taxon>Actinomycetota</taxon>
        <taxon>Actinomycetes</taxon>
        <taxon>Streptosporangiales</taxon>
        <taxon>Thermomonosporaceae</taxon>
        <taxon>Actinomadura</taxon>
    </lineage>
</organism>
<feature type="modified residue" description="N6-(pyridoxal phosphate)lysine" evidence="4">
    <location>
        <position position="203"/>
    </location>
</feature>
<dbReference type="PANTHER" id="PTHR30244">
    <property type="entry name" value="TRANSAMINASE"/>
    <property type="match status" value="1"/>
</dbReference>
<dbReference type="GO" id="GO:0000271">
    <property type="term" value="P:polysaccharide biosynthetic process"/>
    <property type="evidence" value="ECO:0007669"/>
    <property type="project" value="TreeGrafter"/>
</dbReference>
<dbReference type="InterPro" id="IPR000653">
    <property type="entry name" value="DegT/StrS_aminotransferase"/>
</dbReference>
<dbReference type="Gene3D" id="3.40.640.10">
    <property type="entry name" value="Type I PLP-dependent aspartate aminotransferase-like (Major domain)"/>
    <property type="match status" value="1"/>
</dbReference>
<dbReference type="AlphaFoldDB" id="A0A5D0UIT8"/>
<dbReference type="PANTHER" id="PTHR30244:SF9">
    <property type="entry name" value="PROTEIN RV3402C"/>
    <property type="match status" value="1"/>
</dbReference>
<dbReference type="Gene3D" id="3.90.1150.10">
    <property type="entry name" value="Aspartate Aminotransferase, domain 1"/>
    <property type="match status" value="1"/>
</dbReference>
<evidence type="ECO:0000313" key="6">
    <source>
        <dbReference type="EMBL" id="TYC17525.1"/>
    </source>
</evidence>